<evidence type="ECO:0000256" key="9">
    <source>
        <dbReference type="ARBA" id="ARBA00023242"/>
    </source>
</evidence>
<dbReference type="Gene3D" id="3.30.160.60">
    <property type="entry name" value="Classic Zinc Finger"/>
    <property type="match status" value="2"/>
</dbReference>
<gene>
    <name evidence="14" type="ORF">RN001_016404</name>
</gene>
<dbReference type="FunFam" id="3.30.160.60:FF:002059">
    <property type="entry name" value="transcription factor Ken"/>
    <property type="match status" value="1"/>
</dbReference>
<feature type="compositionally biased region" description="Polar residues" evidence="11">
    <location>
        <begin position="596"/>
        <end position="609"/>
    </location>
</feature>
<protein>
    <recommendedName>
        <fullName evidence="16">Transcription factor Ken</fullName>
    </recommendedName>
</protein>
<feature type="compositionally biased region" description="Basic residues" evidence="11">
    <location>
        <begin position="67"/>
        <end position="101"/>
    </location>
</feature>
<feature type="compositionally biased region" description="Polar residues" evidence="11">
    <location>
        <begin position="431"/>
        <end position="442"/>
    </location>
</feature>
<dbReference type="InterPro" id="IPR011333">
    <property type="entry name" value="SKP1/BTB/POZ_sf"/>
</dbReference>
<feature type="compositionally biased region" description="Polar residues" evidence="11">
    <location>
        <begin position="364"/>
        <end position="381"/>
    </location>
</feature>
<feature type="compositionally biased region" description="Basic and acidic residues" evidence="11">
    <location>
        <begin position="54"/>
        <end position="66"/>
    </location>
</feature>
<feature type="region of interest" description="Disordered" evidence="11">
    <location>
        <begin position="364"/>
        <end position="457"/>
    </location>
</feature>
<dbReference type="Pfam" id="PF00096">
    <property type="entry name" value="zf-C2H2"/>
    <property type="match status" value="1"/>
</dbReference>
<dbReference type="PROSITE" id="PS00028">
    <property type="entry name" value="ZINC_FINGER_C2H2_1"/>
    <property type="match status" value="3"/>
</dbReference>
<dbReference type="GO" id="GO:0005634">
    <property type="term" value="C:nucleus"/>
    <property type="evidence" value="ECO:0007669"/>
    <property type="project" value="UniProtKB-SubCell"/>
</dbReference>
<dbReference type="SUPFAM" id="SSF54695">
    <property type="entry name" value="POZ domain"/>
    <property type="match status" value="1"/>
</dbReference>
<dbReference type="PROSITE" id="PS50097">
    <property type="entry name" value="BTB"/>
    <property type="match status" value="1"/>
</dbReference>
<evidence type="ECO:0008006" key="16">
    <source>
        <dbReference type="Google" id="ProtNLM"/>
    </source>
</evidence>
<keyword evidence="9" id="KW-0539">Nucleus</keyword>
<keyword evidence="5" id="KW-0862">Zinc</keyword>
<feature type="region of interest" description="Disordered" evidence="11">
    <location>
        <begin position="534"/>
        <end position="553"/>
    </location>
</feature>
<dbReference type="EMBL" id="JARPUR010000008">
    <property type="protein sequence ID" value="KAK4872280.1"/>
    <property type="molecule type" value="Genomic_DNA"/>
</dbReference>
<evidence type="ECO:0000313" key="15">
    <source>
        <dbReference type="Proteomes" id="UP001353858"/>
    </source>
</evidence>
<dbReference type="SMART" id="SM00355">
    <property type="entry name" value="ZnF_C2H2"/>
    <property type="match status" value="3"/>
</dbReference>
<dbReference type="InterPro" id="IPR013087">
    <property type="entry name" value="Znf_C2H2_type"/>
</dbReference>
<evidence type="ECO:0000256" key="11">
    <source>
        <dbReference type="SAM" id="MobiDB-lite"/>
    </source>
</evidence>
<dbReference type="PANTHER" id="PTHR45993">
    <property type="entry name" value="B-CELL LYMPHOMA/LEUKEMIA 11"/>
    <property type="match status" value="1"/>
</dbReference>
<feature type="domain" description="BTB" evidence="12">
    <location>
        <begin position="270"/>
        <end position="338"/>
    </location>
</feature>
<dbReference type="AlphaFoldDB" id="A0AAN7SN44"/>
<keyword evidence="2" id="KW-0479">Metal-binding</keyword>
<evidence type="ECO:0000256" key="8">
    <source>
        <dbReference type="ARBA" id="ARBA00023163"/>
    </source>
</evidence>
<feature type="compositionally biased region" description="Acidic residues" evidence="11">
    <location>
        <begin position="390"/>
        <end position="419"/>
    </location>
</feature>
<evidence type="ECO:0000259" key="13">
    <source>
        <dbReference type="PROSITE" id="PS50157"/>
    </source>
</evidence>
<feature type="compositionally biased region" description="Low complexity" evidence="11">
    <location>
        <begin position="669"/>
        <end position="678"/>
    </location>
</feature>
<feature type="region of interest" description="Disordered" evidence="11">
    <location>
        <begin position="590"/>
        <end position="612"/>
    </location>
</feature>
<dbReference type="GO" id="GO:0006357">
    <property type="term" value="P:regulation of transcription by RNA polymerase II"/>
    <property type="evidence" value="ECO:0007669"/>
    <property type="project" value="TreeGrafter"/>
</dbReference>
<evidence type="ECO:0000256" key="2">
    <source>
        <dbReference type="ARBA" id="ARBA00022723"/>
    </source>
</evidence>
<feature type="compositionally biased region" description="Basic and acidic residues" evidence="11">
    <location>
        <begin position="420"/>
        <end position="430"/>
    </location>
</feature>
<organism evidence="14 15">
    <name type="scientific">Aquatica leii</name>
    <dbReference type="NCBI Taxonomy" id="1421715"/>
    <lineage>
        <taxon>Eukaryota</taxon>
        <taxon>Metazoa</taxon>
        <taxon>Ecdysozoa</taxon>
        <taxon>Arthropoda</taxon>
        <taxon>Hexapoda</taxon>
        <taxon>Insecta</taxon>
        <taxon>Pterygota</taxon>
        <taxon>Neoptera</taxon>
        <taxon>Endopterygota</taxon>
        <taxon>Coleoptera</taxon>
        <taxon>Polyphaga</taxon>
        <taxon>Elateriformia</taxon>
        <taxon>Elateroidea</taxon>
        <taxon>Lampyridae</taxon>
        <taxon>Luciolinae</taxon>
        <taxon>Aquatica</taxon>
    </lineage>
</organism>
<evidence type="ECO:0000256" key="10">
    <source>
        <dbReference type="PROSITE-ProRule" id="PRU00042"/>
    </source>
</evidence>
<dbReference type="Proteomes" id="UP001353858">
    <property type="component" value="Unassembled WGS sequence"/>
</dbReference>
<dbReference type="GO" id="GO:0000978">
    <property type="term" value="F:RNA polymerase II cis-regulatory region sequence-specific DNA binding"/>
    <property type="evidence" value="ECO:0007669"/>
    <property type="project" value="TreeGrafter"/>
</dbReference>
<keyword evidence="4 10" id="KW-0863">Zinc-finger</keyword>
<evidence type="ECO:0000256" key="1">
    <source>
        <dbReference type="ARBA" id="ARBA00004123"/>
    </source>
</evidence>
<dbReference type="InterPro" id="IPR000210">
    <property type="entry name" value="BTB/POZ_dom"/>
</dbReference>
<evidence type="ECO:0000259" key="12">
    <source>
        <dbReference type="PROSITE" id="PS50097"/>
    </source>
</evidence>
<comment type="subcellular location">
    <subcellularLocation>
        <location evidence="1">Nucleus</location>
    </subcellularLocation>
</comment>
<dbReference type="SUPFAM" id="SSF57667">
    <property type="entry name" value="beta-beta-alpha zinc fingers"/>
    <property type="match status" value="1"/>
</dbReference>
<dbReference type="PROSITE" id="PS50157">
    <property type="entry name" value="ZINC_FINGER_C2H2_2"/>
    <property type="match status" value="2"/>
</dbReference>
<dbReference type="SMART" id="SM00225">
    <property type="entry name" value="BTB"/>
    <property type="match status" value="1"/>
</dbReference>
<feature type="compositionally biased region" description="Basic and acidic residues" evidence="11">
    <location>
        <begin position="103"/>
        <end position="123"/>
    </location>
</feature>
<name>A0AAN7SN44_9COLE</name>
<evidence type="ECO:0000313" key="14">
    <source>
        <dbReference type="EMBL" id="KAK4872280.1"/>
    </source>
</evidence>
<dbReference type="GO" id="GO:0003700">
    <property type="term" value="F:DNA-binding transcription factor activity"/>
    <property type="evidence" value="ECO:0007669"/>
    <property type="project" value="TreeGrafter"/>
</dbReference>
<dbReference type="PANTHER" id="PTHR45993:SF7">
    <property type="entry name" value="TRANSCRIPTION FACTOR KEN"/>
    <property type="match status" value="1"/>
</dbReference>
<reference evidence="15" key="1">
    <citation type="submission" date="2023-01" db="EMBL/GenBank/DDBJ databases">
        <title>Key to firefly adult light organ development and bioluminescence: homeobox transcription factors regulate luciferase expression and transportation to peroxisome.</title>
        <authorList>
            <person name="Fu X."/>
        </authorList>
    </citation>
    <scope>NUCLEOTIDE SEQUENCE [LARGE SCALE GENOMIC DNA]</scope>
</reference>
<keyword evidence="3" id="KW-0677">Repeat</keyword>
<accession>A0AAN7SN44</accession>
<keyword evidence="15" id="KW-1185">Reference proteome</keyword>
<dbReference type="GO" id="GO:0008270">
    <property type="term" value="F:zinc ion binding"/>
    <property type="evidence" value="ECO:0007669"/>
    <property type="project" value="UniProtKB-KW"/>
</dbReference>
<evidence type="ECO:0000256" key="3">
    <source>
        <dbReference type="ARBA" id="ARBA00022737"/>
    </source>
</evidence>
<keyword evidence="7" id="KW-0238">DNA-binding</keyword>
<proteinExistence type="predicted"/>
<dbReference type="InterPro" id="IPR036236">
    <property type="entry name" value="Znf_C2H2_sf"/>
</dbReference>
<feature type="domain" description="C2H2-type" evidence="13">
    <location>
        <begin position="690"/>
        <end position="717"/>
    </location>
</feature>
<feature type="region of interest" description="Disordered" evidence="11">
    <location>
        <begin position="661"/>
        <end position="682"/>
    </location>
</feature>
<dbReference type="FunFam" id="3.30.160.60:FF:002034">
    <property type="entry name" value="transcription factor Ken"/>
    <property type="match status" value="1"/>
</dbReference>
<dbReference type="Pfam" id="PF00651">
    <property type="entry name" value="BTB"/>
    <property type="match status" value="1"/>
</dbReference>
<feature type="compositionally biased region" description="Acidic residues" evidence="11">
    <location>
        <begin position="124"/>
        <end position="135"/>
    </location>
</feature>
<evidence type="ECO:0000256" key="7">
    <source>
        <dbReference type="ARBA" id="ARBA00023125"/>
    </source>
</evidence>
<evidence type="ECO:0000256" key="5">
    <source>
        <dbReference type="ARBA" id="ARBA00022833"/>
    </source>
</evidence>
<comment type="caution">
    <text evidence="14">The sequence shown here is derived from an EMBL/GenBank/DDBJ whole genome shotgun (WGS) entry which is preliminary data.</text>
</comment>
<keyword evidence="6" id="KW-0805">Transcription regulation</keyword>
<feature type="domain" description="C2H2-type" evidence="13">
    <location>
        <begin position="718"/>
        <end position="741"/>
    </location>
</feature>
<evidence type="ECO:0000256" key="6">
    <source>
        <dbReference type="ARBA" id="ARBA00023015"/>
    </source>
</evidence>
<sequence length="791" mass="89534">MIPKQNTYSSEDVSENEEVCNLVETISETEDNLGIQTEDNSDQEPALQLIFKPDTPEKNALAEEKARRSKSNSKIKKKEIKKKVGNKKATGKNKRNYKLTRKSANDKENAKRKVLQEDDHGSDSEEDSMECDDATDPFQYSSSDFVPKLKSSDSDNGESQTVSNISQQISEEIMLSLHLDTFQKQIKNLKSEVEIRRPGRKLKRAKGDQYDNDNRNQDYTIFRVIFYRIIYFAMYSEEQDSHGLLTLHYGKHHATIIEEIKTCFTSENFADMTFICDDKTALSAHKLIMASASPLVRRILGESIHAHGPSVILIPGIKSCHFRHLLDFLYNGQACIKSSELESIQELFELLQIKSDMWQSSEANKQSVDSWSHSDNENSMPIQVKKEAETGDDDEKEEGEIKDDDEDDDDEDEEQDDENNDTRALTERHSTSPNPVNLSLNTKAGDDEQDTEEVDAQKPGQKLINTLKIGQSTVKIAPKVHELSQYHHHRVKRKTMYIEPIDLKHHEEFMPLKPPTGDQELMSLVQTPEVVTPHRKRRPGFHNSPAQNPPFVPFSPSYIDDGVHRHRYKTVRHPLLAAHHPLSLSAPPFVAERTHTPTPGQHSDASGPSDNVVVKYRPPSADQGISSESYQQFEHTWGAWSLCQAQVNPVGEDARESSVLFVGGDDNSESSPSAGNSSKQSGHAGQVREYRCEYCGKQFGMSWNLKTHLRVHTGEKPFACRLCVAMFKQKAHLLKHLCSVHRNVISSNEGNVGRFNCCFCPLSFESLPELIRHLSGPHNNLLLSKNMHELK</sequence>
<dbReference type="Gene3D" id="3.30.710.10">
    <property type="entry name" value="Potassium Channel Kv1.1, Chain A"/>
    <property type="match status" value="1"/>
</dbReference>
<feature type="region of interest" description="Disordered" evidence="11">
    <location>
        <begin position="50"/>
        <end position="164"/>
    </location>
</feature>
<keyword evidence="8" id="KW-0804">Transcription</keyword>
<dbReference type="InterPro" id="IPR051497">
    <property type="entry name" value="Dev/Hematopoietic_TF"/>
</dbReference>
<evidence type="ECO:0000256" key="4">
    <source>
        <dbReference type="ARBA" id="ARBA00022771"/>
    </source>
</evidence>